<comment type="cofactor">
    <cofactor evidence="1">
        <name>Mg(2+)</name>
        <dbReference type="ChEBI" id="CHEBI:18420"/>
    </cofactor>
</comment>
<dbReference type="GO" id="GO:0032049">
    <property type="term" value="P:cardiolipin biosynthetic process"/>
    <property type="evidence" value="ECO:0007669"/>
    <property type="project" value="InterPro"/>
</dbReference>
<dbReference type="GO" id="GO:0005743">
    <property type="term" value="C:mitochondrial inner membrane"/>
    <property type="evidence" value="ECO:0007669"/>
    <property type="project" value="UniProtKB-SubCell"/>
</dbReference>
<dbReference type="PANTHER" id="PTHR13619">
    <property type="entry name" value="PHOSPHATIDATE CYTIDYLYLTRANSFERASE, MITOCHONDRIAL"/>
    <property type="match status" value="1"/>
</dbReference>
<proteinExistence type="inferred from homology"/>
<evidence type="ECO:0000256" key="3">
    <source>
        <dbReference type="ARBA" id="ARBA00005119"/>
    </source>
</evidence>
<dbReference type="RefSeq" id="XP_037878926.1">
    <property type="nucleotide sequence ID" value="XM_038023072.1"/>
</dbReference>
<feature type="region of interest" description="Disordered" evidence="19">
    <location>
        <begin position="151"/>
        <end position="172"/>
    </location>
</feature>
<keyword evidence="10" id="KW-0548">Nucleotidyltransferase</keyword>
<comment type="pathway">
    <text evidence="3">Phospholipid metabolism; CDP-diacylglycerol biosynthesis; CDP-diacylglycerol from sn-glycerol 3-phosphate: step 3/3.</text>
</comment>
<evidence type="ECO:0000256" key="14">
    <source>
        <dbReference type="ARBA" id="ARBA00023128"/>
    </source>
</evidence>
<evidence type="ECO:0000256" key="5">
    <source>
        <dbReference type="ARBA" id="ARBA00005458"/>
    </source>
</evidence>
<evidence type="ECO:0000256" key="11">
    <source>
        <dbReference type="ARBA" id="ARBA00022792"/>
    </source>
</evidence>
<keyword evidence="22" id="KW-1185">Reference proteome</keyword>
<evidence type="ECO:0000256" key="1">
    <source>
        <dbReference type="ARBA" id="ARBA00001946"/>
    </source>
</evidence>
<feature type="signal peptide" evidence="20">
    <location>
        <begin position="1"/>
        <end position="15"/>
    </location>
</feature>
<feature type="chain" id="PRO_5012904052" description="Phosphatidate cytidylyltransferase, mitochondrial" evidence="20">
    <location>
        <begin position="16"/>
        <end position="218"/>
    </location>
</feature>
<keyword evidence="15" id="KW-0472">Membrane</keyword>
<evidence type="ECO:0000313" key="22">
    <source>
        <dbReference type="Proteomes" id="UP000030744"/>
    </source>
</evidence>
<dbReference type="GO" id="GO:0004605">
    <property type="term" value="F:phosphatidate cytidylyltransferase activity"/>
    <property type="evidence" value="ECO:0007669"/>
    <property type="project" value="UniProtKB-EC"/>
</dbReference>
<keyword evidence="14" id="KW-0496">Mitochondrion</keyword>
<keyword evidence="16" id="KW-0594">Phospholipid biosynthesis</keyword>
<name>U6KMF7_9EIME</name>
<evidence type="ECO:0000256" key="20">
    <source>
        <dbReference type="SAM" id="SignalP"/>
    </source>
</evidence>
<dbReference type="AlphaFoldDB" id="U6KMF7"/>
<evidence type="ECO:0000256" key="17">
    <source>
        <dbReference type="ARBA" id="ARBA00023264"/>
    </source>
</evidence>
<keyword evidence="11" id="KW-0999">Mitochondrion inner membrane</keyword>
<gene>
    <name evidence="21" type="ORF">EMH_0021770</name>
</gene>
<dbReference type="OrthoDB" id="341477at2759"/>
<protein>
    <recommendedName>
        <fullName evidence="7">Phosphatidate cytidylyltransferase, mitochondrial</fullName>
        <ecNumber evidence="6">2.7.7.41</ecNumber>
    </recommendedName>
    <alternativeName>
        <fullName evidence="18">CDP-diacylglycerol synthase</fullName>
    </alternativeName>
</protein>
<keyword evidence="12" id="KW-0460">Magnesium</keyword>
<comment type="pathway">
    <text evidence="4">Lipid metabolism.</text>
</comment>
<evidence type="ECO:0000256" key="6">
    <source>
        <dbReference type="ARBA" id="ARBA00012487"/>
    </source>
</evidence>
<evidence type="ECO:0000256" key="9">
    <source>
        <dbReference type="ARBA" id="ARBA00022679"/>
    </source>
</evidence>
<keyword evidence="17" id="KW-1208">Phospholipid metabolism</keyword>
<comment type="subcellular location">
    <subcellularLocation>
        <location evidence="2">Mitochondrion inner membrane</location>
        <topology evidence="2">Peripheral membrane protein</topology>
        <orientation evidence="2">Matrix side</orientation>
    </subcellularLocation>
</comment>
<dbReference type="InterPro" id="IPR015222">
    <property type="entry name" value="Tam41"/>
</dbReference>
<organism evidence="21 22">
    <name type="scientific">Eimeria mitis</name>
    <dbReference type="NCBI Taxonomy" id="44415"/>
    <lineage>
        <taxon>Eukaryota</taxon>
        <taxon>Sar</taxon>
        <taxon>Alveolata</taxon>
        <taxon>Apicomplexa</taxon>
        <taxon>Conoidasida</taxon>
        <taxon>Coccidia</taxon>
        <taxon>Eucoccidiorida</taxon>
        <taxon>Eimeriorina</taxon>
        <taxon>Eimeriidae</taxon>
        <taxon>Eimeria</taxon>
    </lineage>
</organism>
<dbReference type="GO" id="GO:0016024">
    <property type="term" value="P:CDP-diacylglycerol biosynthetic process"/>
    <property type="evidence" value="ECO:0007669"/>
    <property type="project" value="UniProtKB-UniPathway"/>
</dbReference>
<evidence type="ECO:0000256" key="18">
    <source>
        <dbReference type="ARBA" id="ARBA00029893"/>
    </source>
</evidence>
<dbReference type="EMBL" id="HG736450">
    <property type="protein sequence ID" value="CDJ36638.1"/>
    <property type="molecule type" value="Genomic_DNA"/>
</dbReference>
<reference evidence="21" key="1">
    <citation type="submission" date="2013-10" db="EMBL/GenBank/DDBJ databases">
        <title>Genomic analysis of the causative agents of coccidiosis in chickens.</title>
        <authorList>
            <person name="Reid A.J."/>
            <person name="Blake D."/>
            <person name="Billington K."/>
            <person name="Browne H."/>
            <person name="Dunn M."/>
            <person name="Hung S."/>
            <person name="Kawahara F."/>
            <person name="Miranda-Saavedra D."/>
            <person name="Mourier T."/>
            <person name="Nagra H."/>
            <person name="Otto T.D."/>
            <person name="Rawlings N."/>
            <person name="Sanchez A."/>
            <person name="Sanders M."/>
            <person name="Subramaniam C."/>
            <person name="Tay Y."/>
            <person name="Dear P."/>
            <person name="Doerig C."/>
            <person name="Gruber A."/>
            <person name="Parkinson J."/>
            <person name="Shirley M."/>
            <person name="Wan K.L."/>
            <person name="Berriman M."/>
            <person name="Tomley F."/>
            <person name="Pain A."/>
        </authorList>
    </citation>
    <scope>NUCLEOTIDE SEQUENCE [LARGE SCALE GENOMIC DNA]</scope>
    <source>
        <strain evidence="21">Houghton</strain>
    </source>
</reference>
<comment type="similarity">
    <text evidence="5">Belongs to the TAM41 family.</text>
</comment>
<evidence type="ECO:0000313" key="21">
    <source>
        <dbReference type="EMBL" id="CDJ36638.1"/>
    </source>
</evidence>
<dbReference type="Proteomes" id="UP000030744">
    <property type="component" value="Unassembled WGS sequence"/>
</dbReference>
<evidence type="ECO:0000256" key="8">
    <source>
        <dbReference type="ARBA" id="ARBA00022516"/>
    </source>
</evidence>
<evidence type="ECO:0000256" key="19">
    <source>
        <dbReference type="SAM" id="MobiDB-lite"/>
    </source>
</evidence>
<dbReference type="EC" id="2.7.7.41" evidence="6"/>
<dbReference type="VEuPathDB" id="ToxoDB:EMH_0021770"/>
<dbReference type="Pfam" id="PF09139">
    <property type="entry name" value="Tam41_Mmp37"/>
    <property type="match status" value="1"/>
</dbReference>
<evidence type="ECO:0000256" key="16">
    <source>
        <dbReference type="ARBA" id="ARBA00023209"/>
    </source>
</evidence>
<dbReference type="UniPathway" id="UPA00557">
    <property type="reaction ID" value="UER00614"/>
</dbReference>
<evidence type="ECO:0000256" key="12">
    <source>
        <dbReference type="ARBA" id="ARBA00022842"/>
    </source>
</evidence>
<evidence type="ECO:0000256" key="13">
    <source>
        <dbReference type="ARBA" id="ARBA00023098"/>
    </source>
</evidence>
<dbReference type="GeneID" id="60403874"/>
<keyword evidence="13" id="KW-0443">Lipid metabolism</keyword>
<accession>U6KMF7</accession>
<evidence type="ECO:0000256" key="7">
    <source>
        <dbReference type="ARBA" id="ARBA00018337"/>
    </source>
</evidence>
<evidence type="ECO:0000256" key="10">
    <source>
        <dbReference type="ARBA" id="ARBA00022695"/>
    </source>
</evidence>
<evidence type="ECO:0000256" key="15">
    <source>
        <dbReference type="ARBA" id="ARBA00023136"/>
    </source>
</evidence>
<sequence length="218" mass="23212">MQLRLALLLLPDAVSLECLLREIVSLSYRGDFRVLFAEDPNKAQAIVNGQGADLCSIYLPLLSEIPSVHLEVEGGPLGTQGPPVAPGGPPLLQKAFSNTHAKRGPQNRRDKFCPVEFGLSRILVRQDRSPAALSALYDPLPLSLRWRAEYEGPPGAPSSTAGGGPPAGPPPVRALRLGLQQLVFGPTLKCSLKNAVSAGFGASVLYSLHKLGKRLGLR</sequence>
<keyword evidence="9" id="KW-0808">Transferase</keyword>
<dbReference type="PANTHER" id="PTHR13619:SF0">
    <property type="entry name" value="PHOSPHATIDATE CYTIDYLYLTRANSFERASE, MITOCHONDRIAL"/>
    <property type="match status" value="1"/>
</dbReference>
<evidence type="ECO:0000256" key="4">
    <source>
        <dbReference type="ARBA" id="ARBA00005189"/>
    </source>
</evidence>
<keyword evidence="8" id="KW-0444">Lipid biosynthesis</keyword>
<keyword evidence="20" id="KW-0732">Signal</keyword>
<reference evidence="21" key="2">
    <citation type="submission" date="2013-10" db="EMBL/GenBank/DDBJ databases">
        <authorList>
            <person name="Aslett M."/>
        </authorList>
    </citation>
    <scope>NUCLEOTIDE SEQUENCE [LARGE SCALE GENOMIC DNA]</scope>
    <source>
        <strain evidence="21">Houghton</strain>
    </source>
</reference>
<evidence type="ECO:0000256" key="2">
    <source>
        <dbReference type="ARBA" id="ARBA00004443"/>
    </source>
</evidence>